<evidence type="ECO:0000256" key="2">
    <source>
        <dbReference type="SAM" id="SignalP"/>
    </source>
</evidence>
<feature type="region of interest" description="Disordered" evidence="1">
    <location>
        <begin position="409"/>
        <end position="429"/>
    </location>
</feature>
<evidence type="ECO:0000256" key="1">
    <source>
        <dbReference type="SAM" id="MobiDB-lite"/>
    </source>
</evidence>
<dbReference type="Proteomes" id="UP000481583">
    <property type="component" value="Unassembled WGS sequence"/>
</dbReference>
<name>A0A6G4U876_9ACTN</name>
<dbReference type="InterPro" id="IPR043777">
    <property type="entry name" value="DUF5719"/>
</dbReference>
<sequence length="499" mass="49509">MTRNTLALAAVCAALAAITGVAAVTVPDGDAGADTAPAAAKRLPVERATLVCPAPAGSDVGESTYTSFTPSGDGKKGSAALKPAARDDADGKAGDDAKRGKAVAELKQPGKPVVAQTGAEQPPALVGQAGGGFAPGWTVQQTSEIDAGDGRGLSGARCTAPDTEFWFPGASTDKDRHDYVTLANPDAEPAVVDIELHGKSGALRNRTGEGITIPAHSSTEVLLSTLTDEPQTNLAVKVTARSGRIGAAVRAADTKLGGDWLQASAAPAPSVVIPGIPEDATSVRLVAYAPGADDADVKVRLAGPASSIAPAGHETLHVKAGMTAAVDLGDVTKGEPGSLVLTPTADGGTPIVAAVRVTRGKGREQELGFIPATSAISERGTAAGSQAKGSTLALTAPGKKAAKVKVVSSAGSGGGEPAEKTYTVKPGTTMSVTPPAPSGLKGAFAVTVEKLSGGAVYASRTLTSKTAGAKSFTVQGLPDDGSTVAVPEAESDLSVLGRD</sequence>
<evidence type="ECO:0000313" key="3">
    <source>
        <dbReference type="EMBL" id="NGN68394.1"/>
    </source>
</evidence>
<proteinExistence type="predicted"/>
<gene>
    <name evidence="3" type="ORF">G5C51_31410</name>
</gene>
<feature type="region of interest" description="Disordered" evidence="1">
    <location>
        <begin position="54"/>
        <end position="115"/>
    </location>
</feature>
<evidence type="ECO:0000313" key="4">
    <source>
        <dbReference type="Proteomes" id="UP000481583"/>
    </source>
</evidence>
<evidence type="ECO:0008006" key="5">
    <source>
        <dbReference type="Google" id="ProtNLM"/>
    </source>
</evidence>
<feature type="signal peptide" evidence="2">
    <location>
        <begin position="1"/>
        <end position="22"/>
    </location>
</feature>
<feature type="chain" id="PRO_5038359454" description="Secreted protein" evidence="2">
    <location>
        <begin position="23"/>
        <end position="499"/>
    </location>
</feature>
<keyword evidence="4" id="KW-1185">Reference proteome</keyword>
<dbReference type="AlphaFoldDB" id="A0A6G4U876"/>
<feature type="compositionally biased region" description="Polar residues" evidence="1">
    <location>
        <begin position="61"/>
        <end position="70"/>
    </location>
</feature>
<dbReference type="EMBL" id="JAAKZV010000201">
    <property type="protein sequence ID" value="NGN68394.1"/>
    <property type="molecule type" value="Genomic_DNA"/>
</dbReference>
<comment type="caution">
    <text evidence="3">The sequence shown here is derived from an EMBL/GenBank/DDBJ whole genome shotgun (WGS) entry which is preliminary data.</text>
</comment>
<reference evidence="3 4" key="1">
    <citation type="submission" date="2020-02" db="EMBL/GenBank/DDBJ databases">
        <title>Whole-genome analyses of novel actinobacteria.</title>
        <authorList>
            <person name="Sahin N."/>
        </authorList>
    </citation>
    <scope>NUCLEOTIDE SEQUENCE [LARGE SCALE GENOMIC DNA]</scope>
    <source>
        <strain evidence="3 4">A7024</strain>
    </source>
</reference>
<feature type="compositionally biased region" description="Basic and acidic residues" evidence="1">
    <location>
        <begin position="84"/>
        <end position="104"/>
    </location>
</feature>
<protein>
    <recommendedName>
        <fullName evidence="5">Secreted protein</fullName>
    </recommendedName>
</protein>
<dbReference type="Pfam" id="PF18986">
    <property type="entry name" value="DUF5719"/>
    <property type="match status" value="1"/>
</dbReference>
<dbReference type="RefSeq" id="WP_165242304.1">
    <property type="nucleotide sequence ID" value="NZ_JAAKZV010000201.1"/>
</dbReference>
<feature type="region of interest" description="Disordered" evidence="1">
    <location>
        <begin position="477"/>
        <end position="499"/>
    </location>
</feature>
<accession>A0A6G4U876</accession>
<keyword evidence="2" id="KW-0732">Signal</keyword>
<organism evidence="3 4">
    <name type="scientific">Streptomyces coryli</name>
    <dbReference type="NCBI Taxonomy" id="1128680"/>
    <lineage>
        <taxon>Bacteria</taxon>
        <taxon>Bacillati</taxon>
        <taxon>Actinomycetota</taxon>
        <taxon>Actinomycetes</taxon>
        <taxon>Kitasatosporales</taxon>
        <taxon>Streptomycetaceae</taxon>
        <taxon>Streptomyces</taxon>
    </lineage>
</organism>